<dbReference type="PRINTS" id="PR00344">
    <property type="entry name" value="BCTRLSENSOR"/>
</dbReference>
<dbReference type="SMART" id="SM00388">
    <property type="entry name" value="HisKA"/>
    <property type="match status" value="1"/>
</dbReference>
<dbReference type="InterPro" id="IPR029016">
    <property type="entry name" value="GAF-like_dom_sf"/>
</dbReference>
<dbReference type="SUPFAM" id="SSF52172">
    <property type="entry name" value="CheY-like"/>
    <property type="match status" value="1"/>
</dbReference>
<evidence type="ECO:0000313" key="13">
    <source>
        <dbReference type="Proteomes" id="UP000248627"/>
    </source>
</evidence>
<evidence type="ECO:0000256" key="2">
    <source>
        <dbReference type="ARBA" id="ARBA00004236"/>
    </source>
</evidence>
<comment type="subcellular location">
    <subcellularLocation>
        <location evidence="2">Cell membrane</location>
    </subcellularLocation>
</comment>
<dbReference type="Pfam" id="PF02518">
    <property type="entry name" value="HATPase_c"/>
    <property type="match status" value="1"/>
</dbReference>
<comment type="catalytic activity">
    <reaction evidence="1">
        <text>ATP + protein L-histidine = ADP + protein N-phospho-L-histidine.</text>
        <dbReference type="EC" id="2.7.13.3"/>
    </reaction>
</comment>
<dbReference type="InterPro" id="IPR003660">
    <property type="entry name" value="HAMP_dom"/>
</dbReference>
<dbReference type="CDD" id="cd06225">
    <property type="entry name" value="HAMP"/>
    <property type="match status" value="8"/>
</dbReference>
<dbReference type="Pfam" id="PF18947">
    <property type="entry name" value="HAMP_2"/>
    <property type="match status" value="1"/>
</dbReference>
<dbReference type="CDD" id="cd17546">
    <property type="entry name" value="REC_hyHK_CKI1_RcsC-like"/>
    <property type="match status" value="1"/>
</dbReference>
<dbReference type="PROSITE" id="PS50110">
    <property type="entry name" value="RESPONSE_REGULATORY"/>
    <property type="match status" value="1"/>
</dbReference>
<dbReference type="Pfam" id="PF00672">
    <property type="entry name" value="HAMP"/>
    <property type="match status" value="7"/>
</dbReference>
<dbReference type="PROSITE" id="PS50885">
    <property type="entry name" value="HAMP"/>
    <property type="match status" value="9"/>
</dbReference>
<dbReference type="Proteomes" id="UP000248627">
    <property type="component" value="Unassembled WGS sequence"/>
</dbReference>
<dbReference type="InterPro" id="IPR001789">
    <property type="entry name" value="Sig_transdc_resp-reg_receiver"/>
</dbReference>
<dbReference type="FunFam" id="1.20.120.1530:FF:000002">
    <property type="entry name" value="Two-component osmosensing histidine kinase"/>
    <property type="match status" value="4"/>
</dbReference>
<keyword evidence="9" id="KW-0472">Membrane</keyword>
<dbReference type="SMART" id="SM00448">
    <property type="entry name" value="REC"/>
    <property type="match status" value="1"/>
</dbReference>
<evidence type="ECO:0000256" key="5">
    <source>
        <dbReference type="ARBA" id="ARBA00022553"/>
    </source>
</evidence>
<sequence>MTTAKQSGLADTSAADHEAVLTELAEALRQVRRGDLKVRLPRRSGAAGDVADAFNDVVSLQERQHLDLRRISRVVGRDGRLTERLDEEGLDGSWVEGQRAVNSLIDDLGRPTTEIARVIVAVADGDLSQHMALEMDGRPLRGEYLRIGRTVNTMVDQLSSFSNEVTRVAREVGTEGKLGGQADVRGVAGTWKDLTDSVNTMASNLTGQVRSISQVATAVAKGDLSQKITVGARGEVAELADTMNSLTDTLRLFAEQVTRVAREVGTEGKLGGQAEVPNVAGTWKDLTDSVNSMASNLTAQVRNIAQVSTAVARGDLSQKITVAAQGEILELKDTVNTMVDQLSSFADEVTRVAREVGTEGKLGGQAQVRGVSGTWRDLTENVNQLAGNLTSQVRNISQVSTAVAKGDLSQKITVDARGEILELKSTVNTMVDQLSSFADEVTRVAREVGTEGKLGGQAQVTGVSGTWRDLTDNVNSMASNLTSQVRNIASVTTAVAKGDLSQKITVDARGEILELKSTVNTMVDQLSSFADEVTRVAREVGTEGKLGGQAQVRGVAGTWRDLTDNVNSMASNLTAQVRNIAQVSTAVAKGDLSQKITVDARGEILELKSTVNTMVDQLSSFADEVTRVAREVGTEGKLGGQAQVKGVSGTWRDLTDNVNSMASNLTSQVRNIASVTTAVANGDLSQKITVDAQGEILELKNTVNTMVDQLSSFADEVTRVAREVGTEGKLGGQAQVKGVSGTWRDLTENVNQLASTLTTQLRAIARVSTSVTRGDLTQRIAVKAQGEVAELKDNINQMIVTLRETTHKNAEQGWLDSNLARIGGLLQGQRDLGEVCRMIMMEVTPLVDAQLGAFFLADNSEGVMRLRLTASYGYVSRGHDVTFGPGEGLVGQTALSRRTIRLAAVPDSRITLRSGLADTPPQDLVVLPVLFEGELLGVIEFASITPFSELHLSFLERLVATIGIAVNTIQANRRTEELLSQSQRLAHELQEQSAELQRTNAELEEKAKLLSEQKASIETQNREIELARLGLEDKAQQLTRASAYKSEFLANMSHELRTPLNSLLLLARLLAENSERNLTPKQTEFARTIHSAGSDLLSLIDDILDLSKIEAGRMDVEPTEVRFAEIRSYVEQAFAPQAEEKGLDFQVRVSKDLPPAVVTDAQRLQQVLRNLLSNAVKFTDNGAVTLRISRAPEHAVFDVPALTNARQVIAFTVIDTGIGISDDKLSLIFEAFQQADGTTSRRYGGTGLGLSISRDLARLIGGTITVSSAPGQGSTFTLYLPDVLAPDAVVAPSSPSPQRAGLPSSLLMPPMELLPERPVAPKTRQLDGATVLIVDDDVRNVFALTSALELHGMTVLYADNGKDGVRLLAEHPEVDIVLMDAMMPDQDGYETTRQIRRNHRFAELPIVFLTAKAMPGDRESAIAAGASDYITKPVDLDELIELMGSWISGGRTEEGS</sequence>
<evidence type="ECO:0000256" key="11">
    <source>
        <dbReference type="ARBA" id="ARBA00074306"/>
    </source>
</evidence>
<keyword evidence="10" id="KW-0902">Two-component regulatory system</keyword>
<keyword evidence="8 12" id="KW-0418">Kinase</keyword>
<dbReference type="InterPro" id="IPR036097">
    <property type="entry name" value="HisK_dim/P_sf"/>
</dbReference>
<dbReference type="SMART" id="SM00065">
    <property type="entry name" value="GAF"/>
    <property type="match status" value="1"/>
</dbReference>
<keyword evidence="5" id="KW-0597">Phosphoprotein</keyword>
<dbReference type="PANTHER" id="PTHR45339">
    <property type="entry name" value="HYBRID SIGNAL TRANSDUCTION HISTIDINE KINASE J"/>
    <property type="match status" value="1"/>
</dbReference>
<dbReference type="PANTHER" id="PTHR45339:SF1">
    <property type="entry name" value="HYBRID SIGNAL TRANSDUCTION HISTIDINE KINASE J"/>
    <property type="match status" value="1"/>
</dbReference>
<dbReference type="Pfam" id="PF13185">
    <property type="entry name" value="GAF_2"/>
    <property type="match status" value="1"/>
</dbReference>
<dbReference type="Gene3D" id="3.30.450.40">
    <property type="match status" value="1"/>
</dbReference>
<accession>A0A2W2BP92</accession>
<evidence type="ECO:0000256" key="9">
    <source>
        <dbReference type="ARBA" id="ARBA00022989"/>
    </source>
</evidence>
<dbReference type="FunFam" id="3.30.565.10:FF:000010">
    <property type="entry name" value="Sensor histidine kinase RcsC"/>
    <property type="match status" value="1"/>
</dbReference>
<organism evidence="12 13">
    <name type="scientific">Micromonospora endophytica</name>
    <dbReference type="NCBI Taxonomy" id="515350"/>
    <lineage>
        <taxon>Bacteria</taxon>
        <taxon>Bacillati</taxon>
        <taxon>Actinomycetota</taxon>
        <taxon>Actinomycetes</taxon>
        <taxon>Micromonosporales</taxon>
        <taxon>Micromonosporaceae</taxon>
        <taxon>Micromonospora</taxon>
    </lineage>
</organism>
<dbReference type="Pfam" id="PF00072">
    <property type="entry name" value="Response_reg"/>
    <property type="match status" value="1"/>
</dbReference>
<dbReference type="InterPro" id="IPR003594">
    <property type="entry name" value="HATPase_dom"/>
</dbReference>
<evidence type="ECO:0000256" key="4">
    <source>
        <dbReference type="ARBA" id="ARBA00012438"/>
    </source>
</evidence>
<keyword evidence="9" id="KW-1133">Transmembrane helix</keyword>
<dbReference type="Gene3D" id="1.10.287.130">
    <property type="match status" value="1"/>
</dbReference>
<evidence type="ECO:0000256" key="6">
    <source>
        <dbReference type="ARBA" id="ARBA00022679"/>
    </source>
</evidence>
<protein>
    <recommendedName>
        <fullName evidence="11">Circadian input-output histidine kinase CikA</fullName>
        <ecNumber evidence="4">2.7.13.3</ecNumber>
    </recommendedName>
</protein>
<dbReference type="SUPFAM" id="SSF58104">
    <property type="entry name" value="Methyl-accepting chemotaxis protein (MCP) signaling domain"/>
    <property type="match status" value="3"/>
</dbReference>
<dbReference type="EC" id="2.7.13.3" evidence="4"/>
<dbReference type="SUPFAM" id="SSF47384">
    <property type="entry name" value="Homodimeric domain of signal transducing histidine kinase"/>
    <property type="match status" value="1"/>
</dbReference>
<dbReference type="Pfam" id="PF00512">
    <property type="entry name" value="HisKA"/>
    <property type="match status" value="1"/>
</dbReference>
<dbReference type="InterPro" id="IPR036890">
    <property type="entry name" value="HATPase_C_sf"/>
</dbReference>
<evidence type="ECO:0000313" key="12">
    <source>
        <dbReference type="EMBL" id="PZF87190.1"/>
    </source>
</evidence>
<dbReference type="SMART" id="SM00304">
    <property type="entry name" value="HAMP"/>
    <property type="match status" value="9"/>
</dbReference>
<dbReference type="PROSITE" id="PS50109">
    <property type="entry name" value="HIS_KIN"/>
    <property type="match status" value="1"/>
</dbReference>
<evidence type="ECO:0000256" key="8">
    <source>
        <dbReference type="ARBA" id="ARBA00022777"/>
    </source>
</evidence>
<dbReference type="InterPro" id="IPR004358">
    <property type="entry name" value="Sig_transdc_His_kin-like_C"/>
</dbReference>
<dbReference type="GO" id="GO:0000155">
    <property type="term" value="F:phosphorelay sensor kinase activity"/>
    <property type="evidence" value="ECO:0007669"/>
    <property type="project" value="InterPro"/>
</dbReference>
<dbReference type="SUPFAM" id="SSF55781">
    <property type="entry name" value="GAF domain-like"/>
    <property type="match status" value="1"/>
</dbReference>
<keyword evidence="6" id="KW-0808">Transferase</keyword>
<dbReference type="InterPro" id="IPR003018">
    <property type="entry name" value="GAF"/>
</dbReference>
<evidence type="ECO:0000256" key="3">
    <source>
        <dbReference type="ARBA" id="ARBA00006402"/>
    </source>
</evidence>
<dbReference type="GO" id="GO:0005886">
    <property type="term" value="C:plasma membrane"/>
    <property type="evidence" value="ECO:0007669"/>
    <property type="project" value="UniProtKB-SubCell"/>
</dbReference>
<comment type="similarity">
    <text evidence="3">In the N-terminal section; belongs to the phytochrome family.</text>
</comment>
<proteinExistence type="inferred from homology"/>
<dbReference type="SUPFAM" id="SSF55874">
    <property type="entry name" value="ATPase domain of HSP90 chaperone/DNA topoisomerase II/histidine kinase"/>
    <property type="match status" value="1"/>
</dbReference>
<dbReference type="RefSeq" id="WP_111246033.1">
    <property type="nucleotide sequence ID" value="NZ_AP023358.1"/>
</dbReference>
<dbReference type="InterPro" id="IPR005467">
    <property type="entry name" value="His_kinase_dom"/>
</dbReference>
<dbReference type="EMBL" id="POTX01000278">
    <property type="protein sequence ID" value="PZF87190.1"/>
    <property type="molecule type" value="Genomic_DNA"/>
</dbReference>
<dbReference type="InterPro" id="IPR011006">
    <property type="entry name" value="CheY-like_superfamily"/>
</dbReference>
<dbReference type="Gene3D" id="1.20.120.1530">
    <property type="match status" value="7"/>
</dbReference>
<dbReference type="Gene3D" id="3.30.565.10">
    <property type="entry name" value="Histidine kinase-like ATPase, C-terminal domain"/>
    <property type="match status" value="1"/>
</dbReference>
<dbReference type="CDD" id="cd16922">
    <property type="entry name" value="HATPase_EvgS-ArcB-TorS-like"/>
    <property type="match status" value="1"/>
</dbReference>
<name>A0A2W2BP92_9ACTN</name>
<dbReference type="Gene3D" id="3.40.50.2300">
    <property type="match status" value="1"/>
</dbReference>
<comment type="caution">
    <text evidence="12">The sequence shown here is derived from an EMBL/GenBank/DDBJ whole genome shotgun (WGS) entry which is preliminary data.</text>
</comment>
<gene>
    <name evidence="12" type="ORF">C1I93_26640</name>
</gene>
<dbReference type="SMART" id="SM00387">
    <property type="entry name" value="HATPase_c"/>
    <property type="match status" value="1"/>
</dbReference>
<evidence type="ECO:0000256" key="1">
    <source>
        <dbReference type="ARBA" id="ARBA00000085"/>
    </source>
</evidence>
<dbReference type="InterPro" id="IPR003661">
    <property type="entry name" value="HisK_dim/P_dom"/>
</dbReference>
<keyword evidence="7" id="KW-0812">Transmembrane</keyword>
<dbReference type="CDD" id="cd00082">
    <property type="entry name" value="HisKA"/>
    <property type="match status" value="1"/>
</dbReference>
<dbReference type="FunFam" id="1.20.120.1530:FF:000001">
    <property type="entry name" value="Two-component osmosensing histidine kinase"/>
    <property type="match status" value="1"/>
</dbReference>
<evidence type="ECO:0000256" key="7">
    <source>
        <dbReference type="ARBA" id="ARBA00022692"/>
    </source>
</evidence>
<evidence type="ECO:0000256" key="10">
    <source>
        <dbReference type="ARBA" id="ARBA00023012"/>
    </source>
</evidence>
<keyword evidence="13" id="KW-1185">Reference proteome</keyword>
<reference evidence="12 13" key="1">
    <citation type="submission" date="2018-01" db="EMBL/GenBank/DDBJ databases">
        <title>Draft genome sequence of Jishengella endophytica.</title>
        <authorList>
            <person name="Sahin N."/>
            <person name="Ay H."/>
            <person name="Saygin H."/>
        </authorList>
    </citation>
    <scope>NUCLEOTIDE SEQUENCE [LARGE SCALE GENOMIC DNA]</scope>
    <source>
        <strain evidence="12 13">DSM 45430</strain>
    </source>
</reference>